<comment type="similarity">
    <text evidence="3">Belongs to the fucoxanthin chlorophyll protein family.</text>
</comment>
<name>A0A1Z5KCJ7_FISSO</name>
<evidence type="ECO:0000256" key="8">
    <source>
        <dbReference type="ARBA" id="ARBA00044011"/>
    </source>
</evidence>
<feature type="binding site" evidence="9">
    <location>
        <position position="166"/>
    </location>
    <ligand>
        <name>chlorophyll a</name>
        <dbReference type="ChEBI" id="CHEBI:58416"/>
        <label>1</label>
    </ligand>
</feature>
<dbReference type="AlphaFoldDB" id="A0A1Z5KCJ7"/>
<feature type="chain" id="PRO_5012396595" evidence="10">
    <location>
        <begin position="17"/>
        <end position="194"/>
    </location>
</feature>
<evidence type="ECO:0000256" key="7">
    <source>
        <dbReference type="ARBA" id="ARBA00023243"/>
    </source>
</evidence>
<evidence type="ECO:0000313" key="12">
    <source>
        <dbReference type="Proteomes" id="UP000198406"/>
    </source>
</evidence>
<comment type="function">
    <text evidence="1">The light-harvesting complex (LHC) functions as a light receptor, it captures and delivers excitation energy to photosystems with which it is closely associated. Energy is transferred from the carotenoid and chlorophyll C (or B) to chlorophyll A and the photosynthetic reaction centers where it is used to synthesize ATP and reducing power.</text>
</comment>
<feature type="binding site" evidence="9">
    <location>
        <position position="69"/>
    </location>
    <ligand>
        <name>chlorophyll a</name>
        <dbReference type="ChEBI" id="CHEBI:58416"/>
        <label>1</label>
    </ligand>
</feature>
<dbReference type="GO" id="GO:0016020">
    <property type="term" value="C:membrane"/>
    <property type="evidence" value="ECO:0007669"/>
    <property type="project" value="InterPro"/>
</dbReference>
<feature type="signal peptide" evidence="10">
    <location>
        <begin position="1"/>
        <end position="16"/>
    </location>
</feature>
<proteinExistence type="inferred from homology"/>
<feature type="binding site" description="axial binding residue" evidence="9">
    <location>
        <position position="134"/>
    </location>
    <ligand>
        <name>chlorophyll b</name>
        <dbReference type="ChEBI" id="CHEBI:61721"/>
        <label>1</label>
    </ligand>
    <ligandPart>
        <name>Mg</name>
        <dbReference type="ChEBI" id="CHEBI:25107"/>
    </ligandPart>
</feature>
<feature type="binding site" evidence="9">
    <location>
        <position position="170"/>
    </location>
    <ligand>
        <name>chlorophyll a</name>
        <dbReference type="ChEBI" id="CHEBI:58416"/>
        <label>1</label>
    </ligand>
</feature>
<feature type="binding site" description="axial binding residue" evidence="9">
    <location>
        <position position="74"/>
    </location>
    <ligand>
        <name>chlorophyll b</name>
        <dbReference type="ChEBI" id="CHEBI:61721"/>
        <label>1</label>
    </ligand>
    <ligandPart>
        <name>Mg</name>
        <dbReference type="ChEBI" id="CHEBI:25107"/>
    </ligandPart>
</feature>
<sequence>MKTATAALLSLGCVSAFQGPSASVKKSSLPATAAEIASLPGISNECGNRVFDPLELGQWADAEFLRKAELSNGRSAMLANVGWFWPKIVGTFDSDDVTTTDPIDAILQADPQWWAQFLLLCGVIEGVKYRAELEGKSYTGDGPAAIDWAKQWDKLDKTKKADMRLKELKNGRLAMIGFASYVAAYFIPGSVPAL</sequence>
<keyword evidence="4" id="KW-0150">Chloroplast</keyword>
<dbReference type="SUPFAM" id="SSF103511">
    <property type="entry name" value="Chlorophyll a-b binding protein"/>
    <property type="match status" value="1"/>
</dbReference>
<dbReference type="InParanoid" id="A0A1Z5KCJ7"/>
<evidence type="ECO:0000256" key="6">
    <source>
        <dbReference type="ARBA" id="ARBA00022640"/>
    </source>
</evidence>
<keyword evidence="10" id="KW-0732">Signal</keyword>
<dbReference type="GO" id="GO:0009507">
    <property type="term" value="C:chloroplast"/>
    <property type="evidence" value="ECO:0007669"/>
    <property type="project" value="UniProtKB-SubCell"/>
</dbReference>
<organism evidence="11 12">
    <name type="scientific">Fistulifera solaris</name>
    <name type="common">Oleaginous diatom</name>
    <dbReference type="NCBI Taxonomy" id="1519565"/>
    <lineage>
        <taxon>Eukaryota</taxon>
        <taxon>Sar</taxon>
        <taxon>Stramenopiles</taxon>
        <taxon>Ochrophyta</taxon>
        <taxon>Bacillariophyta</taxon>
        <taxon>Bacillariophyceae</taxon>
        <taxon>Bacillariophycidae</taxon>
        <taxon>Naviculales</taxon>
        <taxon>Naviculaceae</taxon>
        <taxon>Fistulifera</taxon>
    </lineage>
</organism>
<accession>A0A1Z5KCJ7</accession>
<feature type="binding site" evidence="9">
    <location>
        <position position="172"/>
    </location>
    <ligand>
        <name>chlorophyll a</name>
        <dbReference type="ChEBI" id="CHEBI:58416"/>
        <label>1</label>
    </ligand>
</feature>
<dbReference type="OrthoDB" id="423598at2759"/>
<dbReference type="InterPro" id="IPR022796">
    <property type="entry name" value="Chloroa_b-bind"/>
</dbReference>
<comment type="subunit">
    <text evidence="8">The LHC complex of chromophytic algae is composed of fucoxanthin, chlorophyll A and C bound non-covalently by fucoxanthin chlorophyll proteins (FCPs). The ratio of the pigments in LHC; fucoxanthin: chlorophyll C: chlorophyll A; (0.6-1): (0.1-0.3): (1).</text>
</comment>
<dbReference type="Gene3D" id="1.10.3460.10">
    <property type="entry name" value="Chlorophyll a/b binding protein domain"/>
    <property type="match status" value="1"/>
</dbReference>
<evidence type="ECO:0000256" key="3">
    <source>
        <dbReference type="ARBA" id="ARBA00005933"/>
    </source>
</evidence>
<dbReference type="Proteomes" id="UP000198406">
    <property type="component" value="Unassembled WGS sequence"/>
</dbReference>
<dbReference type="PANTHER" id="PTHR21649">
    <property type="entry name" value="CHLOROPHYLL A/B BINDING PROTEIN"/>
    <property type="match status" value="1"/>
</dbReference>
<keyword evidence="6" id="KW-0934">Plastid</keyword>
<gene>
    <name evidence="11" type="ORF">FisN_26Lh014</name>
</gene>
<dbReference type="EMBL" id="BDSP01000205">
    <property type="protein sequence ID" value="GAX23957.1"/>
    <property type="molecule type" value="Genomic_DNA"/>
</dbReference>
<evidence type="ECO:0000256" key="2">
    <source>
        <dbReference type="ARBA" id="ARBA00004229"/>
    </source>
</evidence>
<dbReference type="Pfam" id="PF00504">
    <property type="entry name" value="Chloroa_b-bind"/>
    <property type="match status" value="1"/>
</dbReference>
<evidence type="ECO:0000256" key="1">
    <source>
        <dbReference type="ARBA" id="ARBA00004022"/>
    </source>
</evidence>
<keyword evidence="5" id="KW-0602">Photosynthesis</keyword>
<dbReference type="InterPro" id="IPR001344">
    <property type="entry name" value="Chloro_AB-bd_pln"/>
</dbReference>
<keyword evidence="12" id="KW-1185">Reference proteome</keyword>
<comment type="caution">
    <text evidence="11">The sequence shown here is derived from an EMBL/GenBank/DDBJ whole genome shotgun (WGS) entry which is preliminary data.</text>
</comment>
<dbReference type="GO" id="GO:0009765">
    <property type="term" value="P:photosynthesis, light harvesting"/>
    <property type="evidence" value="ECO:0007669"/>
    <property type="project" value="InterPro"/>
</dbReference>
<dbReference type="GO" id="GO:0030076">
    <property type="term" value="C:light-harvesting complex"/>
    <property type="evidence" value="ECO:0007669"/>
    <property type="project" value="UniProtKB-KW"/>
</dbReference>
<dbReference type="GO" id="GO:0016168">
    <property type="term" value="F:chlorophyll binding"/>
    <property type="evidence" value="ECO:0007669"/>
    <property type="project" value="UniProtKB-KW"/>
</dbReference>
<evidence type="ECO:0000256" key="5">
    <source>
        <dbReference type="ARBA" id="ARBA00022531"/>
    </source>
</evidence>
<evidence type="ECO:0000256" key="10">
    <source>
        <dbReference type="SAM" id="SignalP"/>
    </source>
</evidence>
<keyword evidence="7" id="KW-0437">Light-harvesting polypeptide</keyword>
<keyword evidence="9" id="KW-0157">Chromophore</keyword>
<evidence type="ECO:0000256" key="4">
    <source>
        <dbReference type="ARBA" id="ARBA00022528"/>
    </source>
</evidence>
<feature type="binding site" evidence="9">
    <location>
        <position position="167"/>
    </location>
    <ligand>
        <name>chlorophyll a</name>
        <dbReference type="ChEBI" id="CHEBI:58416"/>
        <label>1</label>
    </ligand>
</feature>
<comment type="subcellular location">
    <subcellularLocation>
        <location evidence="2">Plastid</location>
        <location evidence="2">Chloroplast</location>
    </subcellularLocation>
</comment>
<evidence type="ECO:0000256" key="9">
    <source>
        <dbReference type="PIRSR" id="PIRSR601344-1"/>
    </source>
</evidence>
<protein>
    <submittedName>
        <fullName evidence="11">Uncharacterized protein</fullName>
    </submittedName>
</protein>
<evidence type="ECO:0000313" key="11">
    <source>
        <dbReference type="EMBL" id="GAX23957.1"/>
    </source>
</evidence>
<keyword evidence="9" id="KW-0148">Chlorophyll</keyword>
<reference evidence="11 12" key="1">
    <citation type="journal article" date="2015" name="Plant Cell">
        <title>Oil accumulation by the oleaginous diatom Fistulifera solaris as revealed by the genome and transcriptome.</title>
        <authorList>
            <person name="Tanaka T."/>
            <person name="Maeda Y."/>
            <person name="Veluchamy A."/>
            <person name="Tanaka M."/>
            <person name="Abida H."/>
            <person name="Marechal E."/>
            <person name="Bowler C."/>
            <person name="Muto M."/>
            <person name="Sunaga Y."/>
            <person name="Tanaka M."/>
            <person name="Yoshino T."/>
            <person name="Taniguchi T."/>
            <person name="Fukuda Y."/>
            <person name="Nemoto M."/>
            <person name="Matsumoto M."/>
            <person name="Wong P.S."/>
            <person name="Aburatani S."/>
            <person name="Fujibuchi W."/>
        </authorList>
    </citation>
    <scope>NUCLEOTIDE SEQUENCE [LARGE SCALE GENOMIC DNA]</scope>
    <source>
        <strain evidence="11 12">JPCC DA0580</strain>
    </source>
</reference>